<feature type="compositionally biased region" description="Polar residues" evidence="1">
    <location>
        <begin position="117"/>
        <end position="130"/>
    </location>
</feature>
<name>A0AAD7EFB0_9AGAR</name>
<evidence type="ECO:0000313" key="2">
    <source>
        <dbReference type="EMBL" id="KAJ7315472.1"/>
    </source>
</evidence>
<evidence type="ECO:0000313" key="3">
    <source>
        <dbReference type="Proteomes" id="UP001218218"/>
    </source>
</evidence>
<dbReference type="AlphaFoldDB" id="A0AAD7EFB0"/>
<accession>A0AAD7EFB0</accession>
<evidence type="ECO:0000256" key="1">
    <source>
        <dbReference type="SAM" id="MobiDB-lite"/>
    </source>
</evidence>
<gene>
    <name evidence="2" type="ORF">DFH08DRAFT_820401</name>
</gene>
<organism evidence="2 3">
    <name type="scientific">Mycena albidolilacea</name>
    <dbReference type="NCBI Taxonomy" id="1033008"/>
    <lineage>
        <taxon>Eukaryota</taxon>
        <taxon>Fungi</taxon>
        <taxon>Dikarya</taxon>
        <taxon>Basidiomycota</taxon>
        <taxon>Agaricomycotina</taxon>
        <taxon>Agaricomycetes</taxon>
        <taxon>Agaricomycetidae</taxon>
        <taxon>Agaricales</taxon>
        <taxon>Marasmiineae</taxon>
        <taxon>Mycenaceae</taxon>
        <taxon>Mycena</taxon>
    </lineage>
</organism>
<protein>
    <submittedName>
        <fullName evidence="2">Uncharacterized protein</fullName>
    </submittedName>
</protein>
<dbReference type="EMBL" id="JARIHO010000061">
    <property type="protein sequence ID" value="KAJ7315472.1"/>
    <property type="molecule type" value="Genomic_DNA"/>
</dbReference>
<sequence length="226" mass="25096">MSEETHVHIRTWVCRDDPPSPHLTQITDSLRRIADESFRIKEEEERSTREEPEYCRLSTKVGCHLSLNLWSKVYSTRGWGGFRPGSDNKTNTEKARRAALSRGAMAPPMQPQPAAPTMNTVTQASSTQLPSAAFFTPRDSNRPDPLGNPKPTPTQTGRASFWSTVDVSHVEASASGSATNTEHDTTVFSPMNPLRLMGGMCSEYASNVCMDQEEPDDLGGFQRFNF</sequence>
<comment type="caution">
    <text evidence="2">The sequence shown here is derived from an EMBL/GenBank/DDBJ whole genome shotgun (WGS) entry which is preliminary data.</text>
</comment>
<feature type="region of interest" description="Disordered" evidence="1">
    <location>
        <begin position="81"/>
        <end position="158"/>
    </location>
</feature>
<keyword evidence="3" id="KW-1185">Reference proteome</keyword>
<reference evidence="2" key="1">
    <citation type="submission" date="2023-03" db="EMBL/GenBank/DDBJ databases">
        <title>Massive genome expansion in bonnet fungi (Mycena s.s.) driven by repeated elements and novel gene families across ecological guilds.</title>
        <authorList>
            <consortium name="Lawrence Berkeley National Laboratory"/>
            <person name="Harder C.B."/>
            <person name="Miyauchi S."/>
            <person name="Viragh M."/>
            <person name="Kuo A."/>
            <person name="Thoen E."/>
            <person name="Andreopoulos B."/>
            <person name="Lu D."/>
            <person name="Skrede I."/>
            <person name="Drula E."/>
            <person name="Henrissat B."/>
            <person name="Morin E."/>
            <person name="Kohler A."/>
            <person name="Barry K."/>
            <person name="LaButti K."/>
            <person name="Morin E."/>
            <person name="Salamov A."/>
            <person name="Lipzen A."/>
            <person name="Mereny Z."/>
            <person name="Hegedus B."/>
            <person name="Baldrian P."/>
            <person name="Stursova M."/>
            <person name="Weitz H."/>
            <person name="Taylor A."/>
            <person name="Grigoriev I.V."/>
            <person name="Nagy L.G."/>
            <person name="Martin F."/>
            <person name="Kauserud H."/>
        </authorList>
    </citation>
    <scope>NUCLEOTIDE SEQUENCE</scope>
    <source>
        <strain evidence="2">CBHHK002</strain>
    </source>
</reference>
<dbReference type="Proteomes" id="UP001218218">
    <property type="component" value="Unassembled WGS sequence"/>
</dbReference>
<proteinExistence type="predicted"/>